<name>A0A2H3NMY8_9BACT</name>
<evidence type="ECO:0000313" key="2">
    <source>
        <dbReference type="EMBL" id="PEN08284.1"/>
    </source>
</evidence>
<evidence type="ECO:0000256" key="1">
    <source>
        <dbReference type="SAM" id="SignalP"/>
    </source>
</evidence>
<evidence type="ECO:0000313" key="3">
    <source>
        <dbReference type="Proteomes" id="UP000221024"/>
    </source>
</evidence>
<dbReference type="InterPro" id="IPR008869">
    <property type="entry name" value="MlaC/ttg2D"/>
</dbReference>
<keyword evidence="3" id="KW-1185">Reference proteome</keyword>
<dbReference type="PANTHER" id="PTHR36573:SF1">
    <property type="entry name" value="INTERMEMBRANE PHOSPHOLIPID TRANSPORT SYSTEM BINDING PROTEIN MLAC"/>
    <property type="match status" value="1"/>
</dbReference>
<dbReference type="PANTHER" id="PTHR36573">
    <property type="entry name" value="INTERMEMBRANE PHOSPHOLIPID TRANSPORT SYSTEM BINDING PROTEIN MLAC"/>
    <property type="match status" value="1"/>
</dbReference>
<dbReference type="InterPro" id="IPR042245">
    <property type="entry name" value="Tgt2/MlaC_sf"/>
</dbReference>
<gene>
    <name evidence="2" type="ORF">CRI93_03950</name>
</gene>
<feature type="chain" id="PRO_5013843818" evidence="1">
    <location>
        <begin position="33"/>
        <end position="217"/>
    </location>
</feature>
<sequence length="217" mass="24678">MWPSLLSRFGFTASLMALLAVVLLFSATQAHAQSGASSEADAIRTMLEERDAEIKAILNGTESDFSRAQRQELMTLINGFIDFRAMGQQAMGPFWSDLSDEQRTEFVDVFQDVVRQQSLSDLEVYNSQVTYDRIEVEDDSAFVRTTTRYQGSDTPVDYVMHHKDSTWLATDIILDEVSTAEGYARSFQNVMRRRGFDTLMNSLKKRQARAQQETSEQ</sequence>
<feature type="signal peptide" evidence="1">
    <location>
        <begin position="1"/>
        <end position="32"/>
    </location>
</feature>
<organism evidence="2 3">
    <name type="scientific">Longimonas halophila</name>
    <dbReference type="NCBI Taxonomy" id="1469170"/>
    <lineage>
        <taxon>Bacteria</taxon>
        <taxon>Pseudomonadati</taxon>
        <taxon>Rhodothermota</taxon>
        <taxon>Rhodothermia</taxon>
        <taxon>Rhodothermales</taxon>
        <taxon>Salisaetaceae</taxon>
        <taxon>Longimonas</taxon>
    </lineage>
</organism>
<accession>A0A2H3NMY8</accession>
<dbReference type="AlphaFoldDB" id="A0A2H3NMY8"/>
<reference evidence="2 3" key="1">
    <citation type="submission" date="2017-10" db="EMBL/GenBank/DDBJ databases">
        <title>Draft genome of Longimonas halophila.</title>
        <authorList>
            <person name="Goh K.M."/>
            <person name="Shamsir M.S."/>
            <person name="Lim S.W."/>
        </authorList>
    </citation>
    <scope>NUCLEOTIDE SEQUENCE [LARGE SCALE GENOMIC DNA]</scope>
    <source>
        <strain evidence="2 3">KCTC 42399</strain>
    </source>
</reference>
<dbReference type="Pfam" id="PF05494">
    <property type="entry name" value="MlaC"/>
    <property type="match status" value="1"/>
</dbReference>
<dbReference type="Gene3D" id="3.10.450.710">
    <property type="entry name" value="Tgt2/MlaC"/>
    <property type="match status" value="1"/>
</dbReference>
<comment type="caution">
    <text evidence="2">The sequence shown here is derived from an EMBL/GenBank/DDBJ whole genome shotgun (WGS) entry which is preliminary data.</text>
</comment>
<dbReference type="EMBL" id="PDEP01000003">
    <property type="protein sequence ID" value="PEN08284.1"/>
    <property type="molecule type" value="Genomic_DNA"/>
</dbReference>
<keyword evidence="1" id="KW-0732">Signal</keyword>
<dbReference type="OrthoDB" id="9798905at2"/>
<dbReference type="RefSeq" id="WP_098061322.1">
    <property type="nucleotide sequence ID" value="NZ_PDEP01000003.1"/>
</dbReference>
<protein>
    <submittedName>
        <fullName evidence="2">ABC transporter substrate-binding protein</fullName>
    </submittedName>
</protein>
<proteinExistence type="predicted"/>
<dbReference type="Proteomes" id="UP000221024">
    <property type="component" value="Unassembled WGS sequence"/>
</dbReference>